<dbReference type="RefSeq" id="WP_115309021.1">
    <property type="nucleotide sequence ID" value="NZ_CP091516.1"/>
</dbReference>
<keyword evidence="3" id="KW-0949">S-adenosyl-L-methionine</keyword>
<dbReference type="CDD" id="cd21117">
    <property type="entry name" value="Twitch_MoaA"/>
    <property type="match status" value="1"/>
</dbReference>
<dbReference type="NCBIfam" id="TIGR02666">
    <property type="entry name" value="moaA"/>
    <property type="match status" value="1"/>
</dbReference>
<evidence type="ECO:0000256" key="3">
    <source>
        <dbReference type="ARBA" id="ARBA00022691"/>
    </source>
</evidence>
<dbReference type="Gene3D" id="3.20.20.70">
    <property type="entry name" value="Aldolase class I"/>
    <property type="match status" value="1"/>
</dbReference>
<dbReference type="Pfam" id="PF04055">
    <property type="entry name" value="Radical_SAM"/>
    <property type="match status" value="1"/>
</dbReference>
<keyword evidence="10" id="KW-0456">Lyase</keyword>
<dbReference type="GO" id="GO:0046872">
    <property type="term" value="F:metal ion binding"/>
    <property type="evidence" value="ECO:0007669"/>
    <property type="project" value="UniProtKB-KW"/>
</dbReference>
<keyword evidence="8" id="KW-0342">GTP-binding</keyword>
<feature type="domain" description="Radical SAM core" evidence="11">
    <location>
        <begin position="10"/>
        <end position="227"/>
    </location>
</feature>
<gene>
    <name evidence="12" type="primary">moaA</name>
    <name evidence="12" type="ORF">NCTC13336_02013</name>
</gene>
<dbReference type="GO" id="GO:0051539">
    <property type="term" value="F:4 iron, 4 sulfur cluster binding"/>
    <property type="evidence" value="ECO:0007669"/>
    <property type="project" value="UniProtKB-KW"/>
</dbReference>
<evidence type="ECO:0000256" key="4">
    <source>
        <dbReference type="ARBA" id="ARBA00022723"/>
    </source>
</evidence>
<keyword evidence="13" id="KW-1185">Reference proteome</keyword>
<protein>
    <submittedName>
        <fullName evidence="12">Molybdenum cofactor biosynthesis protein A</fullName>
    </submittedName>
</protein>
<dbReference type="PROSITE" id="PS51918">
    <property type="entry name" value="RADICAL_SAM"/>
    <property type="match status" value="1"/>
</dbReference>
<evidence type="ECO:0000313" key="12">
    <source>
        <dbReference type="EMBL" id="STR03118.1"/>
    </source>
</evidence>
<accession>A0A377R2F6</accession>
<evidence type="ECO:0000256" key="1">
    <source>
        <dbReference type="ARBA" id="ARBA00001966"/>
    </source>
</evidence>
<dbReference type="InterPro" id="IPR040064">
    <property type="entry name" value="MoaA-like"/>
</dbReference>
<dbReference type="SFLD" id="SFLDG01067">
    <property type="entry name" value="SPASM/twitch_domain_containing"/>
    <property type="match status" value="1"/>
</dbReference>
<evidence type="ECO:0000256" key="7">
    <source>
        <dbReference type="ARBA" id="ARBA00023014"/>
    </source>
</evidence>
<evidence type="ECO:0000256" key="6">
    <source>
        <dbReference type="ARBA" id="ARBA00023004"/>
    </source>
</evidence>
<dbReference type="InterPro" id="IPR013483">
    <property type="entry name" value="MoaA"/>
</dbReference>
<dbReference type="SFLD" id="SFLDG01386">
    <property type="entry name" value="main_SPASM_domain-containing"/>
    <property type="match status" value="1"/>
</dbReference>
<dbReference type="SFLD" id="SFLDS00029">
    <property type="entry name" value="Radical_SAM"/>
    <property type="match status" value="1"/>
</dbReference>
<evidence type="ECO:0000256" key="2">
    <source>
        <dbReference type="ARBA" id="ARBA00022485"/>
    </source>
</evidence>
<comment type="cofactor">
    <cofactor evidence="1">
        <name>[4Fe-4S] cluster</name>
        <dbReference type="ChEBI" id="CHEBI:49883"/>
    </cofactor>
</comment>
<evidence type="ECO:0000256" key="10">
    <source>
        <dbReference type="ARBA" id="ARBA00023239"/>
    </source>
</evidence>
<keyword evidence="9" id="KW-0501">Molybdenum cofactor biosynthesis</keyword>
<keyword evidence="7" id="KW-0411">Iron-sulfur</keyword>
<dbReference type="CDD" id="cd01335">
    <property type="entry name" value="Radical_SAM"/>
    <property type="match status" value="1"/>
</dbReference>
<dbReference type="PANTHER" id="PTHR22960">
    <property type="entry name" value="MOLYBDOPTERIN COFACTOR SYNTHESIS PROTEIN A"/>
    <property type="match status" value="1"/>
</dbReference>
<keyword evidence="4" id="KW-0479">Metal-binding</keyword>
<dbReference type="AlphaFoldDB" id="A0A377R2F6"/>
<dbReference type="GO" id="GO:0006777">
    <property type="term" value="P:Mo-molybdopterin cofactor biosynthetic process"/>
    <property type="evidence" value="ECO:0007669"/>
    <property type="project" value="UniProtKB-KW"/>
</dbReference>
<dbReference type="InterPro" id="IPR007197">
    <property type="entry name" value="rSAM"/>
</dbReference>
<reference evidence="12 13" key="1">
    <citation type="submission" date="2018-06" db="EMBL/GenBank/DDBJ databases">
        <authorList>
            <consortium name="Pathogen Informatics"/>
            <person name="Doyle S."/>
        </authorList>
    </citation>
    <scope>NUCLEOTIDE SEQUENCE [LARGE SCALE GENOMIC DNA]</scope>
    <source>
        <strain evidence="12 13">NCTC13336</strain>
    </source>
</reference>
<evidence type="ECO:0000313" key="13">
    <source>
        <dbReference type="Proteomes" id="UP000254293"/>
    </source>
</evidence>
<organism evidence="12 13">
    <name type="scientific">Kingella potus</name>
    <dbReference type="NCBI Taxonomy" id="265175"/>
    <lineage>
        <taxon>Bacteria</taxon>
        <taxon>Pseudomonadati</taxon>
        <taxon>Pseudomonadota</taxon>
        <taxon>Betaproteobacteria</taxon>
        <taxon>Neisseriales</taxon>
        <taxon>Neisseriaceae</taxon>
        <taxon>Kingella</taxon>
    </lineage>
</organism>
<dbReference type="InterPro" id="IPR006638">
    <property type="entry name" value="Elp3/MiaA/NifB-like_rSAM"/>
</dbReference>
<dbReference type="GO" id="GO:0005525">
    <property type="term" value="F:GTP binding"/>
    <property type="evidence" value="ECO:0007669"/>
    <property type="project" value="UniProtKB-KW"/>
</dbReference>
<dbReference type="Proteomes" id="UP000254293">
    <property type="component" value="Unassembled WGS sequence"/>
</dbReference>
<dbReference type="EMBL" id="UGJJ01000003">
    <property type="protein sequence ID" value="STR03118.1"/>
    <property type="molecule type" value="Genomic_DNA"/>
</dbReference>
<dbReference type="Pfam" id="PF06463">
    <property type="entry name" value="Mob_synth_C"/>
    <property type="match status" value="1"/>
</dbReference>
<proteinExistence type="predicted"/>
<dbReference type="SMART" id="SM00729">
    <property type="entry name" value="Elp3"/>
    <property type="match status" value="1"/>
</dbReference>
<keyword evidence="2" id="KW-0004">4Fe-4S</keyword>
<evidence type="ECO:0000256" key="5">
    <source>
        <dbReference type="ARBA" id="ARBA00022741"/>
    </source>
</evidence>
<dbReference type="InterPro" id="IPR058240">
    <property type="entry name" value="rSAM_sf"/>
</dbReference>
<dbReference type="InterPro" id="IPR010505">
    <property type="entry name" value="MoaA_twitch"/>
</dbReference>
<evidence type="ECO:0000256" key="8">
    <source>
        <dbReference type="ARBA" id="ARBA00023134"/>
    </source>
</evidence>
<sequence length="328" mass="36980">MNNTAPLTDPFDRRLSYLRLSVTDLCNYRCNYCLPHGYQGKAKPDEMSLAEIETLANTFAQCGTRKIRVTGGEPTLRRDLADIIAACKAAPHIENVALTTNAFRLGRIFPAYRAAGLDKLNVSIDSFNPDTFYQITGKRECENILRDLEAILESGFGSIKINTLLLRRYAEQTLPDALAYIKTRPVTLRFIELMQTGDNLGFFNSQHLSAARIERSLQREGWQLLPRQPHAGPAREYYHRDFAGSIGFIAPYSEDFCKSCNRLRVTAQGKMHLCLFGGIAYDLRDYLKAADADGLRQYLHQTVAQKPEHHYLHDKKVGLITNLSMTGG</sequence>
<keyword evidence="5" id="KW-0547">Nucleotide-binding</keyword>
<evidence type="ECO:0000259" key="11">
    <source>
        <dbReference type="PROSITE" id="PS51918"/>
    </source>
</evidence>
<dbReference type="GO" id="GO:0061799">
    <property type="term" value="F:cyclic pyranopterin monophosphate synthase activity"/>
    <property type="evidence" value="ECO:0007669"/>
    <property type="project" value="TreeGrafter"/>
</dbReference>
<dbReference type="GO" id="GO:0061798">
    <property type="term" value="F:GTP 3',8'-cyclase activity"/>
    <property type="evidence" value="ECO:0007669"/>
    <property type="project" value="TreeGrafter"/>
</dbReference>
<evidence type="ECO:0000256" key="9">
    <source>
        <dbReference type="ARBA" id="ARBA00023150"/>
    </source>
</evidence>
<dbReference type="PANTHER" id="PTHR22960:SF28">
    <property type="entry name" value="GTP 3',8-CYCLASE"/>
    <property type="match status" value="1"/>
</dbReference>
<dbReference type="InterPro" id="IPR013785">
    <property type="entry name" value="Aldolase_TIM"/>
</dbReference>
<name>A0A377R2F6_9NEIS</name>
<keyword evidence="6" id="KW-0408">Iron</keyword>
<dbReference type="InterPro" id="IPR050105">
    <property type="entry name" value="MoCo_biosynth_MoaA/MoaC"/>
</dbReference>
<dbReference type="SFLD" id="SFLDG01383">
    <property type="entry name" value="cyclic_pyranopterin_phosphate"/>
    <property type="match status" value="1"/>
</dbReference>
<dbReference type="SUPFAM" id="SSF102114">
    <property type="entry name" value="Radical SAM enzymes"/>
    <property type="match status" value="1"/>
</dbReference>
<dbReference type="OrthoDB" id="9763993at2"/>